<dbReference type="OrthoDB" id="63962at2"/>
<dbReference type="Gene3D" id="3.40.50.1820">
    <property type="entry name" value="alpha/beta hydrolase"/>
    <property type="match status" value="1"/>
</dbReference>
<dbReference type="PANTHER" id="PTHR43798:SF31">
    <property type="entry name" value="AB HYDROLASE SUPERFAMILY PROTEIN YCLE"/>
    <property type="match status" value="1"/>
</dbReference>
<accession>A0A0M8MPS5</accession>
<evidence type="ECO:0000313" key="4">
    <source>
        <dbReference type="Proteomes" id="UP000037737"/>
    </source>
</evidence>
<dbReference type="SUPFAM" id="SSF53474">
    <property type="entry name" value="alpha/beta-Hydrolases"/>
    <property type="match status" value="1"/>
</dbReference>
<comment type="caution">
    <text evidence="3">The sequence shown here is derived from an EMBL/GenBank/DDBJ whole genome shotgun (WGS) entry which is preliminary data.</text>
</comment>
<dbReference type="InterPro" id="IPR050266">
    <property type="entry name" value="AB_hydrolase_sf"/>
</dbReference>
<dbReference type="AlphaFoldDB" id="A0A0M8MPS5"/>
<dbReference type="InterPro" id="IPR029058">
    <property type="entry name" value="AB_hydrolase_fold"/>
</dbReference>
<sequence length="304" mass="32414">MIRSDSGADTVAHRTVEVPVRGGALTVGIWGPEDPDAPTVVLIHGVTASHLAWTHTAAHLAGVRLVAPDLRGRGRSNGVDGPAGMAAHADDLAAVVAHLGVRPGIVVGHSMGAFVAVALAHRHPDLVTRLVLVDGGLPLATPAGLSAEELVAAILGPTAERLRMRFAGPEEYLDFWRPHPAFREVWDETLEAYFAYDLTPDGDAFRPATSYATTVEDTVDLNGGSTTVPDALAALRHPTSFVTVPRGLQDQVPGLYPPTHLEALLAAHPQIVHERWDGFNHYTVVMSDAGGRRMAERLRVELAR</sequence>
<evidence type="ECO:0000259" key="2">
    <source>
        <dbReference type="Pfam" id="PF00561"/>
    </source>
</evidence>
<dbReference type="PATRIC" id="fig|84292.3.peg.880"/>
<name>A0A0M8MPS5_9MICO</name>
<dbReference type="PANTHER" id="PTHR43798">
    <property type="entry name" value="MONOACYLGLYCEROL LIPASE"/>
    <property type="match status" value="1"/>
</dbReference>
<dbReference type="Proteomes" id="UP000037737">
    <property type="component" value="Unassembled WGS sequence"/>
</dbReference>
<gene>
    <name evidence="3" type="ORF">XI38_04240</name>
</gene>
<dbReference type="EMBL" id="LAVO01000003">
    <property type="protein sequence ID" value="KOS11854.1"/>
    <property type="molecule type" value="Genomic_DNA"/>
</dbReference>
<dbReference type="GO" id="GO:0016020">
    <property type="term" value="C:membrane"/>
    <property type="evidence" value="ECO:0007669"/>
    <property type="project" value="TreeGrafter"/>
</dbReference>
<keyword evidence="1 3" id="KW-0378">Hydrolase</keyword>
<protein>
    <submittedName>
        <fullName evidence="3">Alpha/beta hydrolase</fullName>
    </submittedName>
</protein>
<evidence type="ECO:0000313" key="3">
    <source>
        <dbReference type="EMBL" id="KOS11854.1"/>
    </source>
</evidence>
<dbReference type="KEGG" id="mcw:A8L33_01965"/>
<evidence type="ECO:0000256" key="1">
    <source>
        <dbReference type="ARBA" id="ARBA00022801"/>
    </source>
</evidence>
<dbReference type="Pfam" id="PF00561">
    <property type="entry name" value="Abhydrolase_1"/>
    <property type="match status" value="1"/>
</dbReference>
<organism evidence="3 4">
    <name type="scientific">Microbacterium aurantiacum</name>
    <dbReference type="NCBI Taxonomy" id="162393"/>
    <lineage>
        <taxon>Bacteria</taxon>
        <taxon>Bacillati</taxon>
        <taxon>Actinomycetota</taxon>
        <taxon>Actinomycetes</taxon>
        <taxon>Micrococcales</taxon>
        <taxon>Microbacteriaceae</taxon>
        <taxon>Microbacterium</taxon>
    </lineage>
</organism>
<dbReference type="InterPro" id="IPR000073">
    <property type="entry name" value="AB_hydrolase_1"/>
</dbReference>
<reference evidence="3" key="1">
    <citation type="submission" date="2015-04" db="EMBL/GenBank/DDBJ databases">
        <title>Complete genome sequence of Microbacterium chocolatum SIT 101, a bacterium enantioselectively hydrolyzing mesomeric diesters.</title>
        <authorList>
            <person name="Li X."/>
            <person name="Xu Y."/>
        </authorList>
    </citation>
    <scope>NUCLEOTIDE SEQUENCE [LARGE SCALE GENOMIC DNA]</scope>
    <source>
        <strain evidence="3">SIT 101</strain>
    </source>
</reference>
<keyword evidence="4" id="KW-1185">Reference proteome</keyword>
<dbReference type="PRINTS" id="PR00111">
    <property type="entry name" value="ABHYDROLASE"/>
</dbReference>
<proteinExistence type="predicted"/>
<feature type="domain" description="AB hydrolase-1" evidence="2">
    <location>
        <begin position="38"/>
        <end position="149"/>
    </location>
</feature>
<dbReference type="GO" id="GO:0016787">
    <property type="term" value="F:hydrolase activity"/>
    <property type="evidence" value="ECO:0007669"/>
    <property type="project" value="UniProtKB-KW"/>
</dbReference>